<protein>
    <submittedName>
        <fullName evidence="3">T9SS type A sorting domain-containing protein</fullName>
    </submittedName>
</protein>
<dbReference type="RefSeq" id="WP_408088404.1">
    <property type="nucleotide sequence ID" value="NZ_JBELPY010000002.1"/>
</dbReference>
<dbReference type="NCBIfam" id="TIGR04183">
    <property type="entry name" value="Por_Secre_tail"/>
    <property type="match status" value="1"/>
</dbReference>
<evidence type="ECO:0000313" key="3">
    <source>
        <dbReference type="EMBL" id="MFL9833501.1"/>
    </source>
</evidence>
<reference evidence="3 4" key="1">
    <citation type="submission" date="2024-06" db="EMBL/GenBank/DDBJ databases">
        <authorList>
            <person name="Kaempfer P."/>
            <person name="Viver T."/>
        </authorList>
    </citation>
    <scope>NUCLEOTIDE SEQUENCE [LARGE SCALE GENOMIC DNA]</scope>
    <source>
        <strain evidence="3 4">ST-37</strain>
    </source>
</reference>
<dbReference type="InterPro" id="IPR026444">
    <property type="entry name" value="Secre_tail"/>
</dbReference>
<organism evidence="3 4">
    <name type="scientific">Chryseobacterium terrae</name>
    <dbReference type="NCBI Taxonomy" id="3163299"/>
    <lineage>
        <taxon>Bacteria</taxon>
        <taxon>Pseudomonadati</taxon>
        <taxon>Bacteroidota</taxon>
        <taxon>Flavobacteriia</taxon>
        <taxon>Flavobacteriales</taxon>
        <taxon>Weeksellaceae</taxon>
        <taxon>Chryseobacterium group</taxon>
        <taxon>Chryseobacterium</taxon>
    </lineage>
</organism>
<dbReference type="Pfam" id="PF18962">
    <property type="entry name" value="Por_Secre_tail"/>
    <property type="match status" value="1"/>
</dbReference>
<dbReference type="EMBL" id="JBELPY010000002">
    <property type="protein sequence ID" value="MFL9833501.1"/>
    <property type="molecule type" value="Genomic_DNA"/>
</dbReference>
<keyword evidence="1" id="KW-0732">Signal</keyword>
<gene>
    <name evidence="3" type="ORF">ABS765_05600</name>
</gene>
<evidence type="ECO:0000256" key="1">
    <source>
        <dbReference type="ARBA" id="ARBA00022729"/>
    </source>
</evidence>
<comment type="caution">
    <text evidence="3">The sequence shown here is derived from an EMBL/GenBank/DDBJ whole genome shotgun (WGS) entry which is preliminary data.</text>
</comment>
<evidence type="ECO:0000313" key="4">
    <source>
        <dbReference type="Proteomes" id="UP001629058"/>
    </source>
</evidence>
<feature type="domain" description="Secretion system C-terminal sorting" evidence="2">
    <location>
        <begin position="234"/>
        <end position="299"/>
    </location>
</feature>
<keyword evidence="4" id="KW-1185">Reference proteome</keyword>
<evidence type="ECO:0000259" key="2">
    <source>
        <dbReference type="Pfam" id="PF18962"/>
    </source>
</evidence>
<sequence>MKRKLQFLGLLAASLFYGQQVTIGSGTRVDSNVGLSTPISIYYGYSLTQQIYLASEIGGAMTIQQLKFYVQNPISSLSNTGQLDVWIAHTSAVGFQNTVSSTGAGWLPVSSQQQVLTNGEVTFSGNEVTVTLATPFVYNGTDNIVITFDENKPGDNGSSYPFYQTVDFANDMSLINRSDSVNPSPTNPPLNYTGPSSTATTEVQAKKYKPVVTLIGQNLGVSEVRTVGDVVLSPNPTTDFISFKTKMEIQSVEIFDIGGRLMNSQILKDEKIDVRHFSAGVYTVKINYKNGLSTTTKIIKK</sequence>
<accession>A0ABW8Y023</accession>
<name>A0ABW8Y023_9FLAO</name>
<proteinExistence type="predicted"/>
<dbReference type="Proteomes" id="UP001629058">
    <property type="component" value="Unassembled WGS sequence"/>
</dbReference>